<keyword evidence="1" id="KW-0055">Arginine biosynthesis</keyword>
<dbReference type="GO" id="GO:0006526">
    <property type="term" value="P:L-arginine biosynthetic process"/>
    <property type="evidence" value="ECO:0007669"/>
    <property type="project" value="UniProtKB-KW"/>
</dbReference>
<keyword evidence="6" id="KW-0067">ATP-binding</keyword>
<evidence type="ECO:0000259" key="8">
    <source>
        <dbReference type="Pfam" id="PF00696"/>
    </source>
</evidence>
<sequence>MATLEVAEMVLCGLVNKEIAALVKKSGARAVGIAGKDDGLLVGEKVMKDGKASLGFVGEPKRVDVTILNDFLNAGIIPVIAPIGISETGETLNINADTAAGKIAGALRAKRLLLLTDVAGVLDKEKVLIPHLKLKQVEELKEDGTVTGGMIPKVEMAKSAVLEGVEGAVILDGRVPHAVLLQLLSERAVGTLVSDAVE</sequence>
<accession>A0A4D9D6A8</accession>
<comment type="caution">
    <text evidence="9">The sequence shown here is derived from an EMBL/GenBank/DDBJ whole genome shotgun (WGS) entry which is preliminary data.</text>
</comment>
<feature type="domain" description="Aspartate/glutamate/uridylate kinase" evidence="8">
    <location>
        <begin position="2"/>
        <end position="171"/>
    </location>
</feature>
<dbReference type="GO" id="GO:0005524">
    <property type="term" value="F:ATP binding"/>
    <property type="evidence" value="ECO:0007669"/>
    <property type="project" value="UniProtKB-KW"/>
</dbReference>
<keyword evidence="10" id="KW-1185">Reference proteome</keyword>
<dbReference type="GO" id="GO:0005737">
    <property type="term" value="C:cytoplasm"/>
    <property type="evidence" value="ECO:0007669"/>
    <property type="project" value="InterPro"/>
</dbReference>
<reference evidence="9 10" key="1">
    <citation type="submission" date="2019-01" db="EMBL/GenBank/DDBJ databases">
        <title>Nuclear Genome Assembly of the Microalgal Biofuel strain Nannochloropsis salina CCMP1776.</title>
        <authorList>
            <person name="Hovde B."/>
        </authorList>
    </citation>
    <scope>NUCLEOTIDE SEQUENCE [LARGE SCALE GENOMIC DNA]</scope>
    <source>
        <strain evidence="9 10">CCMP1776</strain>
    </source>
</reference>
<dbReference type="PANTHER" id="PTHR23342:SF0">
    <property type="entry name" value="N-ACETYLGLUTAMATE SYNTHASE, MITOCHONDRIAL"/>
    <property type="match status" value="1"/>
</dbReference>
<keyword evidence="5" id="KW-0418">Kinase</keyword>
<keyword evidence="3" id="KW-0808">Transferase</keyword>
<dbReference type="GO" id="GO:0003991">
    <property type="term" value="F:acetylglutamate kinase activity"/>
    <property type="evidence" value="ECO:0007669"/>
    <property type="project" value="TreeGrafter"/>
</dbReference>
<evidence type="ECO:0000313" key="10">
    <source>
        <dbReference type="Proteomes" id="UP000355283"/>
    </source>
</evidence>
<evidence type="ECO:0000256" key="1">
    <source>
        <dbReference type="ARBA" id="ARBA00022571"/>
    </source>
</evidence>
<evidence type="ECO:0000256" key="7">
    <source>
        <dbReference type="ARBA" id="ARBA00029440"/>
    </source>
</evidence>
<dbReference type="CDD" id="cd04238">
    <property type="entry name" value="AAK_NAGK-like"/>
    <property type="match status" value="1"/>
</dbReference>
<evidence type="ECO:0000313" key="9">
    <source>
        <dbReference type="EMBL" id="TFJ84158.1"/>
    </source>
</evidence>
<dbReference type="SUPFAM" id="SSF53633">
    <property type="entry name" value="Carbamate kinase-like"/>
    <property type="match status" value="1"/>
</dbReference>
<keyword evidence="2" id="KW-0028">Amino-acid biosynthesis</keyword>
<dbReference type="InterPro" id="IPR001048">
    <property type="entry name" value="Asp/Glu/Uridylate_kinase"/>
</dbReference>
<dbReference type="NCBIfam" id="TIGR00761">
    <property type="entry name" value="argB"/>
    <property type="match status" value="1"/>
</dbReference>
<keyword evidence="4" id="KW-0547">Nucleotide-binding</keyword>
<dbReference type="Pfam" id="PF00696">
    <property type="entry name" value="AA_kinase"/>
    <property type="match status" value="1"/>
</dbReference>
<organism evidence="9 10">
    <name type="scientific">Nannochloropsis salina CCMP1776</name>
    <dbReference type="NCBI Taxonomy" id="1027361"/>
    <lineage>
        <taxon>Eukaryota</taxon>
        <taxon>Sar</taxon>
        <taxon>Stramenopiles</taxon>
        <taxon>Ochrophyta</taxon>
        <taxon>Eustigmatophyceae</taxon>
        <taxon>Eustigmatales</taxon>
        <taxon>Monodopsidaceae</taxon>
        <taxon>Microchloropsis</taxon>
        <taxon>Microchloropsis salina</taxon>
    </lineage>
</organism>
<evidence type="ECO:0000256" key="4">
    <source>
        <dbReference type="ARBA" id="ARBA00022741"/>
    </source>
</evidence>
<evidence type="ECO:0000256" key="3">
    <source>
        <dbReference type="ARBA" id="ARBA00022679"/>
    </source>
</evidence>
<dbReference type="PANTHER" id="PTHR23342">
    <property type="entry name" value="N-ACETYLGLUTAMATE SYNTHASE"/>
    <property type="match status" value="1"/>
</dbReference>
<dbReference type="EMBL" id="SDOX01000020">
    <property type="protein sequence ID" value="TFJ84158.1"/>
    <property type="molecule type" value="Genomic_DNA"/>
</dbReference>
<proteinExistence type="predicted"/>
<dbReference type="Proteomes" id="UP000355283">
    <property type="component" value="Unassembled WGS sequence"/>
</dbReference>
<dbReference type="AlphaFoldDB" id="A0A4D9D6A8"/>
<dbReference type="InterPro" id="IPR036393">
    <property type="entry name" value="AceGlu_kinase-like_sf"/>
</dbReference>
<name>A0A4D9D6A8_9STRA</name>
<protein>
    <recommendedName>
        <fullName evidence="8">Aspartate/glutamate/uridylate kinase domain-containing protein</fullName>
    </recommendedName>
</protein>
<gene>
    <name evidence="9" type="ORF">NSK_004630</name>
</gene>
<dbReference type="Gene3D" id="3.40.1160.10">
    <property type="entry name" value="Acetylglutamate kinase-like"/>
    <property type="match status" value="1"/>
</dbReference>
<evidence type="ECO:0000256" key="5">
    <source>
        <dbReference type="ARBA" id="ARBA00022777"/>
    </source>
</evidence>
<evidence type="ECO:0000256" key="2">
    <source>
        <dbReference type="ARBA" id="ARBA00022605"/>
    </source>
</evidence>
<dbReference type="OrthoDB" id="438291at2759"/>
<comment type="pathway">
    <text evidence="7">Amino-acid biosynthesis.</text>
</comment>
<evidence type="ECO:0000256" key="6">
    <source>
        <dbReference type="ARBA" id="ARBA00022840"/>
    </source>
</evidence>
<dbReference type="InterPro" id="IPR004662">
    <property type="entry name" value="AcgluKinase_fam"/>
</dbReference>